<evidence type="ECO:0000259" key="6">
    <source>
        <dbReference type="Pfam" id="PF01095"/>
    </source>
</evidence>
<gene>
    <name evidence="7" type="ORF">KGA66_00400</name>
</gene>
<feature type="chain" id="PRO_5035341438" description="Pectinesterase" evidence="5">
    <location>
        <begin position="49"/>
        <end position="366"/>
    </location>
</feature>
<comment type="pathway">
    <text evidence="5">Glycan metabolism; pectin degradation; 2-dehydro-3-deoxy-D-gluconate from pectin: step 1/5.</text>
</comment>
<dbReference type="RefSeq" id="WP_211463209.1">
    <property type="nucleotide sequence ID" value="NZ_JAGSXH010000001.1"/>
</dbReference>
<dbReference type="EC" id="3.1.1.11" evidence="5"/>
<evidence type="ECO:0000256" key="1">
    <source>
        <dbReference type="ARBA" id="ARBA00008891"/>
    </source>
</evidence>
<keyword evidence="8" id="KW-1185">Reference proteome</keyword>
<accession>A0A8J7WKH3</accession>
<organism evidence="7 8">
    <name type="scientific">Actinocrinis puniceicyclus</name>
    <dbReference type="NCBI Taxonomy" id="977794"/>
    <lineage>
        <taxon>Bacteria</taxon>
        <taxon>Bacillati</taxon>
        <taxon>Actinomycetota</taxon>
        <taxon>Actinomycetes</taxon>
        <taxon>Catenulisporales</taxon>
        <taxon>Actinospicaceae</taxon>
        <taxon>Actinocrinis</taxon>
    </lineage>
</organism>
<dbReference type="InterPro" id="IPR011050">
    <property type="entry name" value="Pectin_lyase_fold/virulence"/>
</dbReference>
<dbReference type="UniPathway" id="UPA00545">
    <property type="reaction ID" value="UER00823"/>
</dbReference>
<dbReference type="PANTHER" id="PTHR31321:SF57">
    <property type="entry name" value="PECTINESTERASE 53-RELATED"/>
    <property type="match status" value="1"/>
</dbReference>
<dbReference type="PANTHER" id="PTHR31321">
    <property type="entry name" value="ACYL-COA THIOESTER HYDROLASE YBHC-RELATED"/>
    <property type="match status" value="1"/>
</dbReference>
<reference evidence="7" key="1">
    <citation type="submission" date="2021-04" db="EMBL/GenBank/DDBJ databases">
        <title>Genome based classification of Actinospica acidithermotolerans sp. nov., an actinobacterium isolated from an Indonesian hot spring.</title>
        <authorList>
            <person name="Kusuma A.B."/>
            <person name="Putra K.E."/>
            <person name="Nafisah S."/>
            <person name="Loh J."/>
            <person name="Nouioui I."/>
            <person name="Goodfellow M."/>
        </authorList>
    </citation>
    <scope>NUCLEOTIDE SEQUENCE</scope>
    <source>
        <strain evidence="7">DSM 45618</strain>
    </source>
</reference>
<feature type="active site" evidence="4">
    <location>
        <position position="220"/>
    </location>
</feature>
<dbReference type="AlphaFoldDB" id="A0A8J7WKH3"/>
<dbReference type="SUPFAM" id="SSF51126">
    <property type="entry name" value="Pectin lyase-like"/>
    <property type="match status" value="1"/>
</dbReference>
<evidence type="ECO:0000256" key="3">
    <source>
        <dbReference type="ARBA" id="ARBA00023085"/>
    </source>
</evidence>
<feature type="signal peptide" evidence="5">
    <location>
        <begin position="1"/>
        <end position="48"/>
    </location>
</feature>
<dbReference type="InterPro" id="IPR000070">
    <property type="entry name" value="Pectinesterase_cat"/>
</dbReference>
<dbReference type="InterPro" id="IPR012334">
    <property type="entry name" value="Pectin_lyas_fold"/>
</dbReference>
<name>A0A8J7WKH3_9ACTN</name>
<evidence type="ECO:0000256" key="4">
    <source>
        <dbReference type="PROSITE-ProRule" id="PRU10040"/>
    </source>
</evidence>
<dbReference type="GO" id="GO:0030599">
    <property type="term" value="F:pectinesterase activity"/>
    <property type="evidence" value="ECO:0007669"/>
    <property type="project" value="UniProtKB-UniRule"/>
</dbReference>
<sequence length="366" mass="37646">MPVPSFVPARLGPTRAGRPRRARIALPLAAATVLGATASLSAAQPAHAAVTITVAKSGGQYTSVQAAVNAVPDNSSTAYTISIGAGTYSEVVRIPAAKLHLTLLGATGNAADVVIQASNYAGETNPATGSAYGTLGSATVTVAARDFTAEYITFSNAFNKNYHPGVTGTQAVALAMQGDRQVYKHDKFWGHQDTLLSWSNTASTDIRQYVYGSTVDGDVDFIFGNGTLVIDRSTINVENDGVYSSGALVAPATYGSQAYGILITGCNVASSLAANSVYLGRAWVPYSGAVPQAVIRNTLLPAAINVSAPWTGISGATWTPGRYGEYGNSGAGATVNGNRPQLSGTAAANYTAQKYLAGNDGWNPVV</sequence>
<comment type="caution">
    <text evidence="7">The sequence shown here is derived from an EMBL/GenBank/DDBJ whole genome shotgun (WGS) entry which is preliminary data.</text>
</comment>
<dbReference type="Proteomes" id="UP000677913">
    <property type="component" value="Unassembled WGS sequence"/>
</dbReference>
<comment type="catalytic activity">
    <reaction evidence="5">
        <text>[(1-&gt;4)-alpha-D-galacturonosyl methyl ester](n) + n H2O = [(1-&gt;4)-alpha-D-galacturonosyl](n) + n methanol + n H(+)</text>
        <dbReference type="Rhea" id="RHEA:22380"/>
        <dbReference type="Rhea" id="RHEA-COMP:14570"/>
        <dbReference type="Rhea" id="RHEA-COMP:14573"/>
        <dbReference type="ChEBI" id="CHEBI:15377"/>
        <dbReference type="ChEBI" id="CHEBI:15378"/>
        <dbReference type="ChEBI" id="CHEBI:17790"/>
        <dbReference type="ChEBI" id="CHEBI:140522"/>
        <dbReference type="ChEBI" id="CHEBI:140523"/>
        <dbReference type="EC" id="3.1.1.11"/>
    </reaction>
</comment>
<comment type="similarity">
    <text evidence="1">Belongs to the pectinesterase family.</text>
</comment>
<keyword evidence="5" id="KW-0732">Signal</keyword>
<evidence type="ECO:0000313" key="7">
    <source>
        <dbReference type="EMBL" id="MBS2961484.1"/>
    </source>
</evidence>
<dbReference type="GO" id="GO:0045490">
    <property type="term" value="P:pectin catabolic process"/>
    <property type="evidence" value="ECO:0007669"/>
    <property type="project" value="UniProtKB-UniRule"/>
</dbReference>
<keyword evidence="2 5" id="KW-0378">Hydrolase</keyword>
<dbReference type="EMBL" id="JAGSXH010000001">
    <property type="protein sequence ID" value="MBS2961484.1"/>
    <property type="molecule type" value="Genomic_DNA"/>
</dbReference>
<protein>
    <recommendedName>
        <fullName evidence="5">Pectinesterase</fullName>
        <ecNumber evidence="5">3.1.1.11</ecNumber>
    </recommendedName>
</protein>
<dbReference type="InterPro" id="IPR033131">
    <property type="entry name" value="Pectinesterase_Asp_AS"/>
</dbReference>
<evidence type="ECO:0000256" key="5">
    <source>
        <dbReference type="RuleBase" id="RU000589"/>
    </source>
</evidence>
<evidence type="ECO:0000256" key="2">
    <source>
        <dbReference type="ARBA" id="ARBA00022801"/>
    </source>
</evidence>
<proteinExistence type="inferred from homology"/>
<dbReference type="GO" id="GO:0042545">
    <property type="term" value="P:cell wall modification"/>
    <property type="evidence" value="ECO:0007669"/>
    <property type="project" value="UniProtKB-UniRule"/>
</dbReference>
<feature type="domain" description="Pectinesterase catalytic" evidence="6">
    <location>
        <begin position="52"/>
        <end position="359"/>
    </location>
</feature>
<dbReference type="Gene3D" id="2.160.20.10">
    <property type="entry name" value="Single-stranded right-handed beta-helix, Pectin lyase-like"/>
    <property type="match status" value="1"/>
</dbReference>
<dbReference type="PROSITE" id="PS00503">
    <property type="entry name" value="PECTINESTERASE_2"/>
    <property type="match status" value="1"/>
</dbReference>
<dbReference type="GO" id="GO:0009279">
    <property type="term" value="C:cell outer membrane"/>
    <property type="evidence" value="ECO:0007669"/>
    <property type="project" value="TreeGrafter"/>
</dbReference>
<dbReference type="Pfam" id="PF01095">
    <property type="entry name" value="Pectinesterase"/>
    <property type="match status" value="1"/>
</dbReference>
<keyword evidence="3 5" id="KW-0063">Aspartyl esterase</keyword>
<evidence type="ECO:0000313" key="8">
    <source>
        <dbReference type="Proteomes" id="UP000677913"/>
    </source>
</evidence>